<dbReference type="GO" id="GO:0003723">
    <property type="term" value="F:RNA binding"/>
    <property type="evidence" value="ECO:0007669"/>
    <property type="project" value="UniProtKB-UniRule"/>
</dbReference>
<proteinExistence type="predicted"/>
<feature type="compositionally biased region" description="Basic and acidic residues" evidence="3">
    <location>
        <begin position="61"/>
        <end position="70"/>
    </location>
</feature>
<evidence type="ECO:0000313" key="6">
    <source>
        <dbReference type="Proteomes" id="UP000015102"/>
    </source>
</evidence>
<dbReference type="PANTHER" id="PTHR46589:SF1">
    <property type="entry name" value="APOPTOTIC CHROMATIN CONDENSATION INDUCER IN THE NUCLEUS"/>
    <property type="match status" value="1"/>
</dbReference>
<evidence type="ECO:0000256" key="1">
    <source>
        <dbReference type="ARBA" id="ARBA00022884"/>
    </source>
</evidence>
<dbReference type="AlphaFoldDB" id="T1GPJ7"/>
<dbReference type="OMA" id="QNEQPPE"/>
<keyword evidence="1 2" id="KW-0694">RNA-binding</keyword>
<reference evidence="5" key="2">
    <citation type="submission" date="2015-06" db="UniProtKB">
        <authorList>
            <consortium name="EnsemblMetazoa"/>
        </authorList>
    </citation>
    <scope>IDENTIFICATION</scope>
</reference>
<evidence type="ECO:0000256" key="3">
    <source>
        <dbReference type="SAM" id="MobiDB-lite"/>
    </source>
</evidence>
<evidence type="ECO:0000256" key="2">
    <source>
        <dbReference type="PROSITE-ProRule" id="PRU00176"/>
    </source>
</evidence>
<dbReference type="CDD" id="cd12432">
    <property type="entry name" value="RRM_ACINU"/>
    <property type="match status" value="1"/>
</dbReference>
<dbReference type="PROSITE" id="PS50102">
    <property type="entry name" value="RRM"/>
    <property type="match status" value="1"/>
</dbReference>
<feature type="region of interest" description="Disordered" evidence="3">
    <location>
        <begin position="235"/>
        <end position="294"/>
    </location>
</feature>
<evidence type="ECO:0000259" key="4">
    <source>
        <dbReference type="PROSITE" id="PS50102"/>
    </source>
</evidence>
<feature type="domain" description="RRM" evidence="4">
    <location>
        <begin position="99"/>
        <end position="176"/>
    </location>
</feature>
<dbReference type="SUPFAM" id="SSF54928">
    <property type="entry name" value="RNA-binding domain, RBD"/>
    <property type="match status" value="1"/>
</dbReference>
<feature type="compositionally biased region" description="Basic and acidic residues" evidence="3">
    <location>
        <begin position="235"/>
        <end position="269"/>
    </location>
</feature>
<dbReference type="InterPro" id="IPR012677">
    <property type="entry name" value="Nucleotide-bd_a/b_plait_sf"/>
</dbReference>
<sequence length="357" mass="41751">MAISTDSLKSLISDPVHPVPLSDVHLDSSPEIEMVQSENETNLEDIGKKDREIIQKSIKTSPEKNKTSKEELEEGEDDSEEEEGQIEKGKTSVKTNSSSILYITNLVRPFTIMQLKGLLARTGKIVDNGFWIDRIKSKCYVKFENEDEAIETRHALHGVRWPTSNPKCLNVEFGTEEALATVLLSMDGPKAGIENSKENRLIGIGWDGNGFEEERKVVRQVREWDMGKREEFPKERIRDRIQDDRKEQKDDKDKKNPFKEGEKEEERRGRDRRHRSPSFEKRRRSRIHKMKKDNEPPLRLLDDLFRKTKAVPCVYWLPLTPEQILEKEQRRLKRVQEVEEHRRERESVKKNVKGNEN</sequence>
<feature type="region of interest" description="Disordered" evidence="3">
    <location>
        <begin position="1"/>
        <end position="91"/>
    </location>
</feature>
<organism evidence="5 6">
    <name type="scientific">Megaselia scalaris</name>
    <name type="common">Humpbacked fly</name>
    <name type="synonym">Phora scalaris</name>
    <dbReference type="NCBI Taxonomy" id="36166"/>
    <lineage>
        <taxon>Eukaryota</taxon>
        <taxon>Metazoa</taxon>
        <taxon>Ecdysozoa</taxon>
        <taxon>Arthropoda</taxon>
        <taxon>Hexapoda</taxon>
        <taxon>Insecta</taxon>
        <taxon>Pterygota</taxon>
        <taxon>Neoptera</taxon>
        <taxon>Endopterygota</taxon>
        <taxon>Diptera</taxon>
        <taxon>Brachycera</taxon>
        <taxon>Muscomorpha</taxon>
        <taxon>Platypezoidea</taxon>
        <taxon>Phoridae</taxon>
        <taxon>Megaseliini</taxon>
        <taxon>Megaselia</taxon>
    </lineage>
</organism>
<dbReference type="GO" id="GO:0008380">
    <property type="term" value="P:RNA splicing"/>
    <property type="evidence" value="ECO:0007669"/>
    <property type="project" value="TreeGrafter"/>
</dbReference>
<feature type="compositionally biased region" description="Basic and acidic residues" evidence="3">
    <location>
        <begin position="45"/>
        <end position="54"/>
    </location>
</feature>
<dbReference type="InterPro" id="IPR035979">
    <property type="entry name" value="RBD_domain_sf"/>
</dbReference>
<feature type="compositionally biased region" description="Acidic residues" evidence="3">
    <location>
        <begin position="71"/>
        <end position="84"/>
    </location>
</feature>
<dbReference type="EMBL" id="CAQQ02036668">
    <property type="status" value="NOT_ANNOTATED_CDS"/>
    <property type="molecule type" value="Genomic_DNA"/>
</dbReference>
<dbReference type="PANTHER" id="PTHR46589">
    <property type="entry name" value="APOPTOTIC CHROMATIN CONDENSATION INDUCER IN THE NUCLEUS"/>
    <property type="match status" value="1"/>
</dbReference>
<dbReference type="InterPro" id="IPR000504">
    <property type="entry name" value="RRM_dom"/>
</dbReference>
<protein>
    <recommendedName>
        <fullName evidence="4">RRM domain-containing protein</fullName>
    </recommendedName>
</protein>
<dbReference type="EnsemblMetazoa" id="MESCA005530-RA">
    <property type="protein sequence ID" value="MESCA005530-PA"/>
    <property type="gene ID" value="MESCA005530"/>
</dbReference>
<dbReference type="InterPro" id="IPR052793">
    <property type="entry name" value="EJC-associated_protein"/>
</dbReference>
<name>T1GPJ7_MEGSC</name>
<keyword evidence="6" id="KW-1185">Reference proteome</keyword>
<dbReference type="Proteomes" id="UP000015102">
    <property type="component" value="Unassembled WGS sequence"/>
</dbReference>
<reference evidence="6" key="1">
    <citation type="submission" date="2013-02" db="EMBL/GenBank/DDBJ databases">
        <authorList>
            <person name="Hughes D."/>
        </authorList>
    </citation>
    <scope>NUCLEOTIDE SEQUENCE</scope>
    <source>
        <strain>Durham</strain>
        <strain evidence="6">NC isolate 2 -- Noor lab</strain>
    </source>
</reference>
<dbReference type="STRING" id="36166.T1GPJ7"/>
<accession>T1GPJ7</accession>
<dbReference type="InterPro" id="IPR032552">
    <property type="entry name" value="RSB_motif"/>
</dbReference>
<dbReference type="InterPro" id="IPR034257">
    <property type="entry name" value="Acinus_RRM"/>
</dbReference>
<feature type="region of interest" description="Disordered" evidence="3">
    <location>
        <begin position="334"/>
        <end position="357"/>
    </location>
</feature>
<dbReference type="GO" id="GO:0061574">
    <property type="term" value="C:ASAP complex"/>
    <property type="evidence" value="ECO:0007669"/>
    <property type="project" value="TreeGrafter"/>
</dbReference>
<dbReference type="GO" id="GO:0071011">
    <property type="term" value="C:precatalytic spliceosome"/>
    <property type="evidence" value="ECO:0007669"/>
    <property type="project" value="TreeGrafter"/>
</dbReference>
<dbReference type="HOGENOM" id="CLU_776817_0_0_1"/>
<dbReference type="Pfam" id="PF16294">
    <property type="entry name" value="RSB_motif"/>
    <property type="match status" value="1"/>
</dbReference>
<dbReference type="Gene3D" id="3.30.70.330">
    <property type="match status" value="1"/>
</dbReference>
<feature type="compositionally biased region" description="Polar residues" evidence="3">
    <location>
        <begin position="1"/>
        <end position="10"/>
    </location>
</feature>
<feature type="compositionally biased region" description="Basic residues" evidence="3">
    <location>
        <begin position="270"/>
        <end position="291"/>
    </location>
</feature>
<evidence type="ECO:0000313" key="5">
    <source>
        <dbReference type="EnsemblMetazoa" id="MESCA005530-PA"/>
    </source>
</evidence>